<accession>W0ECF7</accession>
<dbReference type="EMBL" id="CP007032">
    <property type="protein sequence ID" value="AHF06741.1"/>
    <property type="molecule type" value="Genomic_DNA"/>
</dbReference>
<gene>
    <name evidence="1" type="ORF">DESME_06470</name>
</gene>
<organism evidence="1 2">
    <name type="scientific">Desulfitobacterium metallireducens DSM 15288</name>
    <dbReference type="NCBI Taxonomy" id="871968"/>
    <lineage>
        <taxon>Bacteria</taxon>
        <taxon>Bacillati</taxon>
        <taxon>Bacillota</taxon>
        <taxon>Clostridia</taxon>
        <taxon>Eubacteriales</taxon>
        <taxon>Desulfitobacteriaceae</taxon>
        <taxon>Desulfitobacterium</taxon>
    </lineage>
</organism>
<dbReference type="KEGG" id="dmt:DESME_06470"/>
<proteinExistence type="predicted"/>
<dbReference type="HOGENOM" id="CLU_1530174_0_0_9"/>
<dbReference type="Proteomes" id="UP000010847">
    <property type="component" value="Chromosome"/>
</dbReference>
<dbReference type="OrthoDB" id="1797176at2"/>
<dbReference type="STRING" id="871968.DESME_06470"/>
<name>W0ECF7_9FIRM</name>
<protein>
    <submittedName>
        <fullName evidence="1">Uncharacterized protein</fullName>
    </submittedName>
</protein>
<dbReference type="AlphaFoldDB" id="W0ECF7"/>
<dbReference type="RefSeq" id="WP_006715583.1">
    <property type="nucleotide sequence ID" value="NZ_CP007032.1"/>
</dbReference>
<keyword evidence="2" id="KW-1185">Reference proteome</keyword>
<reference evidence="1 2" key="1">
    <citation type="submission" date="2013-12" db="EMBL/GenBank/DDBJ databases">
        <authorList>
            <consortium name="DOE Joint Genome Institute"/>
            <person name="Smidt H."/>
            <person name="Huntemann M."/>
            <person name="Han J."/>
            <person name="Chen A."/>
            <person name="Kyrpides N."/>
            <person name="Mavromatis K."/>
            <person name="Markowitz V."/>
            <person name="Palaniappan K."/>
            <person name="Ivanova N."/>
            <person name="Schaumberg A."/>
            <person name="Pati A."/>
            <person name="Liolios K."/>
            <person name="Nordberg H.P."/>
            <person name="Cantor M.N."/>
            <person name="Hua S.X."/>
            <person name="Woyke T."/>
        </authorList>
    </citation>
    <scope>NUCLEOTIDE SEQUENCE [LARGE SCALE GENOMIC DNA]</scope>
    <source>
        <strain evidence="2">DSM 15288</strain>
    </source>
</reference>
<evidence type="ECO:0000313" key="1">
    <source>
        <dbReference type="EMBL" id="AHF06741.1"/>
    </source>
</evidence>
<sequence>MSQDDFLVLECLDDIYLALEKSLKKIQPVRSIHRLQLEQWSEEIRNHRRIFEEISLPARLVVEHLMSIQLIAGQVGLETGQLSQGFSSIRGINIEQFGIIKIKLGELEVTWRDEDYSYYFYPDKVELRARDEKSGVKLFFSIAFTRQAVEKYPELLLSPKIAYIHPQLEKWLKKVE</sequence>
<dbReference type="eggNOG" id="ENOG5032QU8">
    <property type="taxonomic scope" value="Bacteria"/>
</dbReference>
<evidence type="ECO:0000313" key="2">
    <source>
        <dbReference type="Proteomes" id="UP000010847"/>
    </source>
</evidence>